<feature type="region of interest" description="Disordered" evidence="1">
    <location>
        <begin position="417"/>
        <end position="443"/>
    </location>
</feature>
<dbReference type="OrthoDB" id="9148571at2"/>
<accession>A0A511JDE1</accession>
<name>A0A511JDE1_9CELL</name>
<dbReference type="EMBL" id="BJWG01000013">
    <property type="protein sequence ID" value="GEL96017.1"/>
    <property type="molecule type" value="Genomic_DNA"/>
</dbReference>
<evidence type="ECO:0000313" key="3">
    <source>
        <dbReference type="Proteomes" id="UP000321720"/>
    </source>
</evidence>
<reference evidence="2 3" key="1">
    <citation type="submission" date="2019-07" db="EMBL/GenBank/DDBJ databases">
        <title>Whole genome shotgun sequence of Cellulomonas composti NBRC 100758.</title>
        <authorList>
            <person name="Hosoyama A."/>
            <person name="Uohara A."/>
            <person name="Ohji S."/>
            <person name="Ichikawa N."/>
        </authorList>
    </citation>
    <scope>NUCLEOTIDE SEQUENCE [LARGE SCALE GENOMIC DNA]</scope>
    <source>
        <strain evidence="2 3">NBRC 100758</strain>
    </source>
</reference>
<protein>
    <submittedName>
        <fullName evidence="2">Uncharacterized protein</fullName>
    </submittedName>
</protein>
<keyword evidence="3" id="KW-1185">Reference proteome</keyword>
<evidence type="ECO:0000256" key="1">
    <source>
        <dbReference type="SAM" id="MobiDB-lite"/>
    </source>
</evidence>
<sequence>MPTTRVLMTALPHTLSAAAPVHLTAYVTHKLETATDTTLAKFPPARHWTATLRDGTLELLTDAVPDPIPLTVVSVPDDAAWVAVFPPKTRVTGYPAPDVSGAQWNSYPAHRLPDHAIDLHLMSLVANPTTRPPVLTSPVVKSFLGILGQTSRSYGQLLELAAQHEGRRAQLLARRSSEAASTLGISKGREGYQTRIEPTRSAIELLLDDEGVDERTTKLLDGALGVDNSGNPALQMLADAHATRRYYDRPEEQTPYRKHPKNGATLPRPTKPSPDFHQRAAHLADTPAVLRPLGLAVDLRIEDADARAALAKARWVAVRFTPAAGVKLTRVAPPRTRVVVSGDRFDAVSSDAWVGGAVPLGDDGYVVLDLDPDASGLKLDQHLRSYLQLAASETNGDTTTSAPGTLRTSGFAIARTDRVDATRERVQRSEDMTSPDDAPGVAGPLLTYDDLVRGMRLEVWDDRSGTWHSLHERRVDVTADPHDGTGPHPVLTDAPDVGYLQLSGLNRVPGNPANPYYLHEVVAGWDGWSLSAPRPGRVIVDEQHPPTPTPEDAEVSGVHVTTRAQPGSLPRLRWGTSYSFRLVGVDLAGDSVPRVTTLSPAPAPAASPAAVAAATAHLAHLADVYRRRDENGLLAAVRADVLAALPTFDDGADGPPAPGRDESATAAADAAWLTRAAQRVSDATPAAATREQLAAAVPKAFRTGDVTLDAAVGARLTSAALRSATLLRTAAAKSGPGVTEPVTVLAGEQAAAAFRRVAAASRTLAEGASSWRVRPQLAIDPAAFADLAAVPDLAVPGDVRAGARPIVTAPRPYLRWTPVPPPALVARDTLGTGEQLSRLVVRTGLPNGHPDGAKTSERHVLPPKATQLEAETDARFDAAIGSTSAAAQKKQYAIALAERGTLLDKRRPSLTNANGSHQQPGIALRSRPGANPDTAVTLDDIAAQRDTPLGEGQYVVHDTDLLTLPYLPDPHAAGIALVFYDAGDPHLLPEPRVLQAVVLPFPGAWPQLGPLRIVLTGGPTLSARLSGRRLRITVPPGEQVRVAISSSLRSQDLADFGLWRSHLASTIDPDGDGQASEDEVIAAAILLRAAVAGWTWWLTPSADLRLVHAVPKPVRAPELVDLRVLLRPPGLPVALLGGIVDVHGPSTDRLVVRASWREWVDDVATPGPVQVDRTDVVVNSPVWGGEELGLLWMVDHTPNPTDAFGAAGMGVHRAIQTFTDTHHRDVTYTPSGPTRYAEFFPAADVPDPESPALAGAPRTLTVASSARPAGAEIVDTVPLLRWETGTEPDQPFALRRVRRSGVRIWLRRPWFSSGDGELLAVLIAAGGNPPSDAISLWGRDPIVQGAQVADGTRPPLVEPAHLLAAALSGGGWVPDRTARPVALPSTYPLVDVAGTPNAQVYGYRPEYHPDRGQWYVDVALDDGPQLWPFVRLAVARFQPDSIAGCALSPVGLTSWAQPLPTRTTTVNRPNPRAVRVTVTGAVGFLRTRGRGDGRLATVGGQPGATRSSDEIDADAPVGQAQVLDDLLRLTRVMTASLQTLDAGASDLQWRTVATRRLAAVGFGTEFDFRVTWTGELPAVGVPVGTPGASQRWRVLVEEVELMDADDPDQPNLQGATTTTPRTVYLDTIAL</sequence>
<gene>
    <name evidence="2" type="ORF">CCO02nite_26750</name>
</gene>
<evidence type="ECO:0000313" key="2">
    <source>
        <dbReference type="EMBL" id="GEL96017.1"/>
    </source>
</evidence>
<proteinExistence type="predicted"/>
<dbReference type="Proteomes" id="UP000321720">
    <property type="component" value="Unassembled WGS sequence"/>
</dbReference>
<comment type="caution">
    <text evidence="2">The sequence shown here is derived from an EMBL/GenBank/DDBJ whole genome shotgun (WGS) entry which is preliminary data.</text>
</comment>
<organism evidence="2 3">
    <name type="scientific">Cellulomonas composti</name>
    <dbReference type="NCBI Taxonomy" id="266130"/>
    <lineage>
        <taxon>Bacteria</taxon>
        <taxon>Bacillati</taxon>
        <taxon>Actinomycetota</taxon>
        <taxon>Actinomycetes</taxon>
        <taxon>Micrococcales</taxon>
        <taxon>Cellulomonadaceae</taxon>
        <taxon>Cellulomonas</taxon>
    </lineage>
</organism>
<dbReference type="RefSeq" id="WP_146843642.1">
    <property type="nucleotide sequence ID" value="NZ_BJWG01000013.1"/>
</dbReference>
<feature type="region of interest" description="Disordered" evidence="1">
    <location>
        <begin position="911"/>
        <end position="930"/>
    </location>
</feature>
<feature type="region of interest" description="Disordered" evidence="1">
    <location>
        <begin position="249"/>
        <end position="276"/>
    </location>
</feature>
<feature type="compositionally biased region" description="Basic and acidic residues" evidence="1">
    <location>
        <begin position="417"/>
        <end position="431"/>
    </location>
</feature>